<evidence type="ECO:0000256" key="7">
    <source>
        <dbReference type="ARBA" id="ARBA00047899"/>
    </source>
</evidence>
<evidence type="ECO:0000313" key="12">
    <source>
        <dbReference type="Proteomes" id="UP001472866"/>
    </source>
</evidence>
<comment type="catalytic activity">
    <reaction evidence="8">
        <text>L-seryl-[protein] + ATP = O-phospho-L-seryl-[protein] + ADP + H(+)</text>
        <dbReference type="Rhea" id="RHEA:17989"/>
        <dbReference type="Rhea" id="RHEA-COMP:9863"/>
        <dbReference type="Rhea" id="RHEA-COMP:11604"/>
        <dbReference type="ChEBI" id="CHEBI:15378"/>
        <dbReference type="ChEBI" id="CHEBI:29999"/>
        <dbReference type="ChEBI" id="CHEBI:30616"/>
        <dbReference type="ChEBI" id="CHEBI:83421"/>
        <dbReference type="ChEBI" id="CHEBI:456216"/>
        <dbReference type="EC" id="2.7.11.1"/>
    </reaction>
</comment>
<dbReference type="Pfam" id="PF00069">
    <property type="entry name" value="Pkinase"/>
    <property type="match status" value="1"/>
</dbReference>
<dbReference type="PANTHER" id="PTHR44899:SF7">
    <property type="entry name" value="NIMA-RELATED KINASE"/>
    <property type="match status" value="1"/>
</dbReference>
<dbReference type="InterPro" id="IPR000719">
    <property type="entry name" value="Prot_kinase_dom"/>
</dbReference>
<dbReference type="SUPFAM" id="SSF56112">
    <property type="entry name" value="Protein kinase-like (PK-like)"/>
    <property type="match status" value="1"/>
</dbReference>
<evidence type="ECO:0000256" key="4">
    <source>
        <dbReference type="ARBA" id="ARBA00022741"/>
    </source>
</evidence>
<name>A0AAX4PJC7_9CHLO</name>
<sequence length="630" mass="69357">MSNRNLQWQQNQVSSRKKGLANYKIIREVESSPYQLFKARRIVDRLFCIIKRIDLSALTEEEKLLSFNEVKVLASLKCQYIVTCYDSFTEGNSLYVVVEYTHMGSLKKKLVSQRGKLLGERMVWKYFLQIAAAVLNMNQNSILHGSLQLQSIFLNSKDDVRLSNFGRAIRLTRGGTNRSRRKKGQAYNTKSEMLSLGYLLYELCTLRSVQEGRMGSQSVGGLGSNVQPIGSSAGQAKVSYSDLTPISHGYSPELETLVRDLLSGDPTQRPSIQELWTSPLVRNKALNSNVQMPKVFFPQLQVLNEMKNKYNSATGDRHWTRVGGQERNSRGMMGRNNFPLADAIKQIKWDNVGGGVGGSNPYDYDFEGAYYGQLQENNKRHLHPINGDINYRGSRGDGSRSYLGNGGHGAQGSGENARGGNGERALHPQDLKTKLESDWIGQRRRQNGHNGYGDGGGEGPGAPGGHQGAGGPATAVMRKGQGHASAMSRAMNNAGDHRGNAYAAVGPGRGMRGGGLRDELDNWVSSKENKGGLGAVRRHQGAGKVRNGLDGNRGGPQLEGSSNNVGNRRLGGDTMDDHVSAYRKKKEAEAHKLDRCLKFLVMGPIGPWSDNDDFMKNEFNDYVARSMLHS</sequence>
<evidence type="ECO:0000256" key="9">
    <source>
        <dbReference type="SAM" id="MobiDB-lite"/>
    </source>
</evidence>
<keyword evidence="2 11" id="KW-0723">Serine/threonine-protein kinase</keyword>
<evidence type="ECO:0000313" key="11">
    <source>
        <dbReference type="EMBL" id="WZN66002.1"/>
    </source>
</evidence>
<dbReference type="Proteomes" id="UP001472866">
    <property type="component" value="Chromosome 14"/>
</dbReference>
<accession>A0AAX4PJC7</accession>
<dbReference type="EMBL" id="CP151514">
    <property type="protein sequence ID" value="WZN66002.1"/>
    <property type="molecule type" value="Genomic_DNA"/>
</dbReference>
<proteinExistence type="predicted"/>
<keyword evidence="6" id="KW-0067">ATP-binding</keyword>
<feature type="compositionally biased region" description="Gly residues" evidence="9">
    <location>
        <begin position="404"/>
        <end position="422"/>
    </location>
</feature>
<keyword evidence="4" id="KW-0547">Nucleotide-binding</keyword>
<reference evidence="11 12" key="1">
    <citation type="submission" date="2024-03" db="EMBL/GenBank/DDBJ databases">
        <title>Complete genome sequence of the green alga Chloropicon roscoffensis RCC1871.</title>
        <authorList>
            <person name="Lemieux C."/>
            <person name="Pombert J.-F."/>
            <person name="Otis C."/>
            <person name="Turmel M."/>
        </authorList>
    </citation>
    <scope>NUCLEOTIDE SEQUENCE [LARGE SCALE GENOMIC DNA]</scope>
    <source>
        <strain evidence="11 12">RCC1871</strain>
    </source>
</reference>
<dbReference type="EC" id="2.7.11.1" evidence="1"/>
<evidence type="ECO:0000256" key="8">
    <source>
        <dbReference type="ARBA" id="ARBA00048679"/>
    </source>
</evidence>
<feature type="region of interest" description="Disordered" evidence="9">
    <location>
        <begin position="381"/>
        <end position="575"/>
    </location>
</feature>
<evidence type="ECO:0000256" key="2">
    <source>
        <dbReference type="ARBA" id="ARBA00022527"/>
    </source>
</evidence>
<dbReference type="GO" id="GO:0005524">
    <property type="term" value="F:ATP binding"/>
    <property type="evidence" value="ECO:0007669"/>
    <property type="project" value="UniProtKB-KW"/>
</dbReference>
<keyword evidence="3" id="KW-0808">Transferase</keyword>
<evidence type="ECO:0000256" key="6">
    <source>
        <dbReference type="ARBA" id="ARBA00022840"/>
    </source>
</evidence>
<dbReference type="InterPro" id="IPR011009">
    <property type="entry name" value="Kinase-like_dom_sf"/>
</dbReference>
<keyword evidence="5 11" id="KW-0418">Kinase</keyword>
<evidence type="ECO:0000259" key="10">
    <source>
        <dbReference type="PROSITE" id="PS50011"/>
    </source>
</evidence>
<dbReference type="AlphaFoldDB" id="A0AAX4PJC7"/>
<feature type="compositionally biased region" description="Gly residues" evidence="9">
    <location>
        <begin position="450"/>
        <end position="471"/>
    </location>
</feature>
<evidence type="ECO:0000256" key="3">
    <source>
        <dbReference type="ARBA" id="ARBA00022679"/>
    </source>
</evidence>
<dbReference type="GO" id="GO:0004674">
    <property type="term" value="F:protein serine/threonine kinase activity"/>
    <property type="evidence" value="ECO:0007669"/>
    <property type="project" value="UniProtKB-KW"/>
</dbReference>
<protein>
    <recommendedName>
        <fullName evidence="1">non-specific serine/threonine protein kinase</fullName>
        <ecNumber evidence="1">2.7.11.1</ecNumber>
    </recommendedName>
</protein>
<evidence type="ECO:0000256" key="5">
    <source>
        <dbReference type="ARBA" id="ARBA00022777"/>
    </source>
</evidence>
<dbReference type="PANTHER" id="PTHR44899">
    <property type="entry name" value="CAMK FAMILY PROTEIN KINASE"/>
    <property type="match status" value="1"/>
</dbReference>
<keyword evidence="12" id="KW-1185">Reference proteome</keyword>
<dbReference type="PROSITE" id="PS50011">
    <property type="entry name" value="PROTEIN_KINASE_DOM"/>
    <property type="match status" value="1"/>
</dbReference>
<feature type="compositionally biased region" description="Basic and acidic residues" evidence="9">
    <location>
        <begin position="424"/>
        <end position="437"/>
    </location>
</feature>
<comment type="catalytic activity">
    <reaction evidence="7">
        <text>L-threonyl-[protein] + ATP = O-phospho-L-threonyl-[protein] + ADP + H(+)</text>
        <dbReference type="Rhea" id="RHEA:46608"/>
        <dbReference type="Rhea" id="RHEA-COMP:11060"/>
        <dbReference type="Rhea" id="RHEA-COMP:11605"/>
        <dbReference type="ChEBI" id="CHEBI:15378"/>
        <dbReference type="ChEBI" id="CHEBI:30013"/>
        <dbReference type="ChEBI" id="CHEBI:30616"/>
        <dbReference type="ChEBI" id="CHEBI:61977"/>
        <dbReference type="ChEBI" id="CHEBI:456216"/>
        <dbReference type="EC" id="2.7.11.1"/>
    </reaction>
</comment>
<dbReference type="InterPro" id="IPR051131">
    <property type="entry name" value="NEK_Ser/Thr_kinase_NIMA"/>
</dbReference>
<gene>
    <name evidence="11" type="ORF">HKI87_14g75650</name>
</gene>
<organism evidence="11 12">
    <name type="scientific">Chloropicon roscoffensis</name>
    <dbReference type="NCBI Taxonomy" id="1461544"/>
    <lineage>
        <taxon>Eukaryota</taxon>
        <taxon>Viridiplantae</taxon>
        <taxon>Chlorophyta</taxon>
        <taxon>Chloropicophyceae</taxon>
        <taxon>Chloropicales</taxon>
        <taxon>Chloropicaceae</taxon>
        <taxon>Chloropicon</taxon>
    </lineage>
</organism>
<dbReference type="Gene3D" id="3.30.200.20">
    <property type="entry name" value="Phosphorylase Kinase, domain 1"/>
    <property type="match status" value="1"/>
</dbReference>
<evidence type="ECO:0000256" key="1">
    <source>
        <dbReference type="ARBA" id="ARBA00012513"/>
    </source>
</evidence>
<feature type="domain" description="Protein kinase" evidence="10">
    <location>
        <begin position="23"/>
        <end position="281"/>
    </location>
</feature>
<dbReference type="Gene3D" id="1.10.510.10">
    <property type="entry name" value="Transferase(Phosphotransferase) domain 1"/>
    <property type="match status" value="1"/>
</dbReference>